<dbReference type="Gene3D" id="1.10.220.160">
    <property type="match status" value="1"/>
</dbReference>
<protein>
    <recommendedName>
        <fullName evidence="5">Histone-lysine N-methyltransferase SET5</fullName>
    </recommendedName>
    <alternativeName>
        <fullName evidence="4">SET domain-containing protein 5</fullName>
    </alternativeName>
</protein>
<evidence type="ECO:0000259" key="8">
    <source>
        <dbReference type="PROSITE" id="PS50280"/>
    </source>
</evidence>
<comment type="caution">
    <text evidence="9">The sequence shown here is derived from an EMBL/GenBank/DDBJ whole genome shotgun (WGS) entry which is preliminary data.</text>
</comment>
<dbReference type="GO" id="GO:0032259">
    <property type="term" value="P:methylation"/>
    <property type="evidence" value="ECO:0007669"/>
    <property type="project" value="UniProtKB-KW"/>
</dbReference>
<dbReference type="SMART" id="SM00317">
    <property type="entry name" value="SET"/>
    <property type="match status" value="1"/>
</dbReference>
<dbReference type="Gene3D" id="6.10.140.2220">
    <property type="match status" value="1"/>
</dbReference>
<accession>A0A9P7VB87</accession>
<dbReference type="GO" id="GO:0045814">
    <property type="term" value="P:negative regulation of gene expression, epigenetic"/>
    <property type="evidence" value="ECO:0007669"/>
    <property type="project" value="TreeGrafter"/>
</dbReference>
<dbReference type="PROSITE" id="PS50280">
    <property type="entry name" value="SET"/>
    <property type="match status" value="1"/>
</dbReference>
<evidence type="ECO:0000256" key="4">
    <source>
        <dbReference type="ARBA" id="ARBA00042380"/>
    </source>
</evidence>
<dbReference type="InterPro" id="IPR046341">
    <property type="entry name" value="SET_dom_sf"/>
</dbReference>
<evidence type="ECO:0000256" key="7">
    <source>
        <dbReference type="SAM" id="MobiDB-lite"/>
    </source>
</evidence>
<dbReference type="Gene3D" id="2.170.270.10">
    <property type="entry name" value="SET domain"/>
    <property type="match status" value="1"/>
</dbReference>
<dbReference type="InterPro" id="IPR001214">
    <property type="entry name" value="SET_dom"/>
</dbReference>
<evidence type="ECO:0000256" key="5">
    <source>
        <dbReference type="ARBA" id="ARBA00044528"/>
    </source>
</evidence>
<reference evidence="9" key="1">
    <citation type="submission" date="2021-03" db="EMBL/GenBank/DDBJ databases">
        <authorList>
            <person name="Palmer J.M."/>
        </authorList>
    </citation>
    <scope>NUCLEOTIDE SEQUENCE</scope>
    <source>
        <strain evidence="9">ARV_011</strain>
    </source>
</reference>
<keyword evidence="1" id="KW-0489">Methyltransferase</keyword>
<evidence type="ECO:0000256" key="1">
    <source>
        <dbReference type="ARBA" id="ARBA00022603"/>
    </source>
</evidence>
<dbReference type="CDD" id="cd20071">
    <property type="entry name" value="SET_SMYD"/>
    <property type="match status" value="1"/>
</dbReference>
<feature type="region of interest" description="Disordered" evidence="7">
    <location>
        <begin position="411"/>
        <end position="472"/>
    </location>
</feature>
<evidence type="ECO:0000256" key="3">
    <source>
        <dbReference type="ARBA" id="ARBA00022691"/>
    </source>
</evidence>
<sequence>MTGNLTQKIEVIKINDFEPEPQEQIIPHERQIVDSVIAIWKEDKDFEGLGMAKLHALVKKRHPSWSVSEKRVKSLLKKYGLANNQEQFTYALDITSEMTPDIDMPDKVHIVMTSKRGKGLYAKKNIAKDEVIWEESQLFFVPPLANVKLMSTGKACAYCGILLSSKRAFKGGLDCNVCQEVWCSQNCKKIDHLLHISLKHNVYHPGGNKLKKQIDAACFLDLQDYCAKEQWNALYAITLIYAQIIQDKTGVKGKQFKAMARVSQEIRYRALNSSAGAFDNMQGGALFVQEQQEELWRDGFEKFKLVFPKTDVDYKEFMFMLGTYNINNLDLCMYLTQSHLNHNCEPNTKVILFPQSRTRGLQVIAARDIKAGEELTTTYVNPLYPVQQRQRELRVNWGFVCGCQRCKDEAKSRERRKSSTGSQGHSKAEIKQMLQSVNDDDDEPILLDAPQDSPRERRKSVRFDEQVVAVSE</sequence>
<dbReference type="Proteomes" id="UP000790833">
    <property type="component" value="Unassembled WGS sequence"/>
</dbReference>
<evidence type="ECO:0000313" key="10">
    <source>
        <dbReference type="Proteomes" id="UP000790833"/>
    </source>
</evidence>
<keyword evidence="2" id="KW-0808">Transferase</keyword>
<dbReference type="Pfam" id="PF00856">
    <property type="entry name" value="SET"/>
    <property type="match status" value="1"/>
</dbReference>
<evidence type="ECO:0000313" key="9">
    <source>
        <dbReference type="EMBL" id="KAG7194813.1"/>
    </source>
</evidence>
<keyword evidence="3" id="KW-0949">S-adenosyl-L-methionine</keyword>
<dbReference type="RefSeq" id="XP_043050360.1">
    <property type="nucleotide sequence ID" value="XM_043195163.1"/>
</dbReference>
<dbReference type="PANTHER" id="PTHR46402">
    <property type="entry name" value="SET AND MYND DOMAIN-CONTAINING PROTEIN 5"/>
    <property type="match status" value="1"/>
</dbReference>
<comment type="catalytic activity">
    <reaction evidence="6">
        <text>L-lysyl-[histone] + S-adenosyl-L-methionine = N(6)-methyl-L-lysyl-[histone] + S-adenosyl-L-homocysteine + H(+)</text>
        <dbReference type="Rhea" id="RHEA:10024"/>
        <dbReference type="Rhea" id="RHEA-COMP:9845"/>
        <dbReference type="Rhea" id="RHEA-COMP:9846"/>
        <dbReference type="ChEBI" id="CHEBI:15378"/>
        <dbReference type="ChEBI" id="CHEBI:29969"/>
        <dbReference type="ChEBI" id="CHEBI:57856"/>
        <dbReference type="ChEBI" id="CHEBI:59789"/>
        <dbReference type="ChEBI" id="CHEBI:61929"/>
    </reaction>
    <physiologicalReaction direction="left-to-right" evidence="6">
        <dbReference type="Rhea" id="RHEA:10025"/>
    </physiologicalReaction>
</comment>
<feature type="domain" description="SET" evidence="8">
    <location>
        <begin position="106"/>
        <end position="380"/>
    </location>
</feature>
<dbReference type="EMBL" id="JAHMUF010000006">
    <property type="protein sequence ID" value="KAG7194813.1"/>
    <property type="molecule type" value="Genomic_DNA"/>
</dbReference>
<proteinExistence type="predicted"/>
<name>A0A9P7VB87_9ASCO</name>
<dbReference type="GO" id="GO:0042799">
    <property type="term" value="F:histone H4K20 methyltransferase activity"/>
    <property type="evidence" value="ECO:0007669"/>
    <property type="project" value="TreeGrafter"/>
</dbReference>
<dbReference type="SUPFAM" id="SSF82199">
    <property type="entry name" value="SET domain"/>
    <property type="match status" value="1"/>
</dbReference>
<gene>
    <name evidence="9" type="primary">SET5</name>
    <name evidence="9" type="ORF">KQ657_004494</name>
</gene>
<organism evidence="9 10">
    <name type="scientific">Scheffersomyces spartinae</name>
    <dbReference type="NCBI Taxonomy" id="45513"/>
    <lineage>
        <taxon>Eukaryota</taxon>
        <taxon>Fungi</taxon>
        <taxon>Dikarya</taxon>
        <taxon>Ascomycota</taxon>
        <taxon>Saccharomycotina</taxon>
        <taxon>Pichiomycetes</taxon>
        <taxon>Debaryomycetaceae</taxon>
        <taxon>Scheffersomyces</taxon>
    </lineage>
</organism>
<evidence type="ECO:0000256" key="6">
    <source>
        <dbReference type="ARBA" id="ARBA00048619"/>
    </source>
</evidence>
<evidence type="ECO:0000256" key="2">
    <source>
        <dbReference type="ARBA" id="ARBA00022679"/>
    </source>
</evidence>
<dbReference type="PANTHER" id="PTHR46402:SF2">
    <property type="entry name" value="HISTONE-LYSINE N-TRIMETHYLTRANSFERASE SMYD5"/>
    <property type="match status" value="1"/>
</dbReference>
<keyword evidence="10" id="KW-1185">Reference proteome</keyword>
<dbReference type="OrthoDB" id="438641at2759"/>
<dbReference type="AlphaFoldDB" id="A0A9P7VB87"/>
<dbReference type="GeneID" id="66117868"/>